<dbReference type="InterPro" id="IPR027417">
    <property type="entry name" value="P-loop_NTPase"/>
</dbReference>
<reference evidence="3 4" key="1">
    <citation type="submission" date="2020-08" db="EMBL/GenBank/DDBJ databases">
        <title>A Genomic Blueprint of the Chicken Gut Microbiome.</title>
        <authorList>
            <person name="Gilroy R."/>
            <person name="Ravi A."/>
            <person name="Getino M."/>
            <person name="Pursley I."/>
            <person name="Horton D.L."/>
            <person name="Alikhan N.-F."/>
            <person name="Baker D."/>
            <person name="Gharbi K."/>
            <person name="Hall N."/>
            <person name="Watson M."/>
            <person name="Adriaenssens E.M."/>
            <person name="Foster-Nyarko E."/>
            <person name="Jarju S."/>
            <person name="Secka A."/>
            <person name="Antonio M."/>
            <person name="Oren A."/>
            <person name="Chaudhuri R."/>
            <person name="La Ragione R.M."/>
            <person name="Hildebrand F."/>
            <person name="Pallen M.J."/>
        </authorList>
    </citation>
    <scope>NUCLEOTIDE SEQUENCE [LARGE SCALE GENOMIC DNA]</scope>
    <source>
        <strain evidence="3 4">Sa3CUA8</strain>
    </source>
</reference>
<dbReference type="RefSeq" id="WP_191689497.1">
    <property type="nucleotide sequence ID" value="NZ_JACSQY010000005.1"/>
</dbReference>
<evidence type="ECO:0000313" key="3">
    <source>
        <dbReference type="EMBL" id="MBD7908349.1"/>
    </source>
</evidence>
<dbReference type="Proteomes" id="UP000659496">
    <property type="component" value="Unassembled WGS sequence"/>
</dbReference>
<keyword evidence="1" id="KW-0711">Selenium</keyword>
<name>A0ABR8PJU0_9BACL</name>
<dbReference type="SUPFAM" id="SSF52540">
    <property type="entry name" value="P-loop containing nucleoside triphosphate hydrolases"/>
    <property type="match status" value="1"/>
</dbReference>
<feature type="domain" description="Rhodanese" evidence="2">
    <location>
        <begin position="15"/>
        <end position="131"/>
    </location>
</feature>
<dbReference type="PANTHER" id="PTHR30401">
    <property type="entry name" value="TRNA 2-SELENOURIDINE SYNTHASE"/>
    <property type="match status" value="1"/>
</dbReference>
<organism evidence="3 4">
    <name type="scientific">Sporosarcina gallistercoris</name>
    <dbReference type="NCBI Taxonomy" id="2762245"/>
    <lineage>
        <taxon>Bacteria</taxon>
        <taxon>Bacillati</taxon>
        <taxon>Bacillota</taxon>
        <taxon>Bacilli</taxon>
        <taxon>Bacillales</taxon>
        <taxon>Caryophanaceae</taxon>
        <taxon>Sporosarcina</taxon>
    </lineage>
</organism>
<protein>
    <submittedName>
        <fullName evidence="3">tRNA 2-selenouridine(34) synthase MnmH</fullName>
    </submittedName>
</protein>
<proteinExistence type="predicted"/>
<dbReference type="InterPro" id="IPR017582">
    <property type="entry name" value="SelU"/>
</dbReference>
<comment type="caution">
    <text evidence="3">The sequence shown here is derived from an EMBL/GenBank/DDBJ whole genome shotgun (WGS) entry which is preliminary data.</text>
</comment>
<dbReference type="Pfam" id="PF00581">
    <property type="entry name" value="Rhodanese"/>
    <property type="match status" value="1"/>
</dbReference>
<sequence length="347" mass="39294">MFRDITLRDLMGLHAKEPHTMIDVRSPKEFAEASIPGALNIPVFNDEERAEVGTIYKQIGQAEAKKRGLAIFAEKLPAFIAEFEKIETSMTVFCWRGGMRSKTAATVLDLMGIHAHRLTGGIRTYRQWVVEELANLAYPPELIVLNGYTGSGKTVILHKLAEAGQPIIDLENLAGHRGSIFGQIGLAGSNQKKFESLLLHDLKRTLDEKAVFIEGESKRIGKVTMPGFLFEKKEHSRQLIIKLPIEERVKITLEDYKPAERPEEFKAAFEQIRRRIHVPIAKEIEVALNTGDFETATLLLLEHYYDPRYQHSTGKVDDDLKVTIAADTVDEAFEKVLAWKQEYVRNK</sequence>
<evidence type="ECO:0000259" key="2">
    <source>
        <dbReference type="PROSITE" id="PS50206"/>
    </source>
</evidence>
<dbReference type="SMART" id="SM00450">
    <property type="entry name" value="RHOD"/>
    <property type="match status" value="1"/>
</dbReference>
<gene>
    <name evidence="3" type="primary">mnmH</name>
    <name evidence="3" type="ORF">H9659_08400</name>
</gene>
<dbReference type="EMBL" id="JACSQY010000005">
    <property type="protein sequence ID" value="MBD7908349.1"/>
    <property type="molecule type" value="Genomic_DNA"/>
</dbReference>
<dbReference type="Gene3D" id="3.40.250.10">
    <property type="entry name" value="Rhodanese-like domain"/>
    <property type="match status" value="1"/>
</dbReference>
<dbReference type="NCBIfam" id="TIGR03167">
    <property type="entry name" value="tRNA_sel_U_synt"/>
    <property type="match status" value="1"/>
</dbReference>
<dbReference type="SUPFAM" id="SSF52821">
    <property type="entry name" value="Rhodanese/Cell cycle control phosphatase"/>
    <property type="match status" value="1"/>
</dbReference>
<evidence type="ECO:0000313" key="4">
    <source>
        <dbReference type="Proteomes" id="UP000659496"/>
    </source>
</evidence>
<dbReference type="NCBIfam" id="NF008750">
    <property type="entry name" value="PRK11784.1-2"/>
    <property type="match status" value="1"/>
</dbReference>
<dbReference type="PANTHER" id="PTHR30401:SF0">
    <property type="entry name" value="TRNA 2-SELENOURIDINE SYNTHASE"/>
    <property type="match status" value="1"/>
</dbReference>
<evidence type="ECO:0000256" key="1">
    <source>
        <dbReference type="ARBA" id="ARBA00023266"/>
    </source>
</evidence>
<dbReference type="Gene3D" id="3.40.50.300">
    <property type="entry name" value="P-loop containing nucleotide triphosphate hydrolases"/>
    <property type="match status" value="1"/>
</dbReference>
<dbReference type="NCBIfam" id="NF008752">
    <property type="entry name" value="PRK11784.1-4"/>
    <property type="match status" value="1"/>
</dbReference>
<dbReference type="InterPro" id="IPR058840">
    <property type="entry name" value="AAA_SelU"/>
</dbReference>
<dbReference type="InterPro" id="IPR036873">
    <property type="entry name" value="Rhodanese-like_dom_sf"/>
</dbReference>
<dbReference type="PROSITE" id="PS50206">
    <property type="entry name" value="RHODANESE_3"/>
    <property type="match status" value="1"/>
</dbReference>
<dbReference type="InterPro" id="IPR001763">
    <property type="entry name" value="Rhodanese-like_dom"/>
</dbReference>
<accession>A0ABR8PJU0</accession>
<dbReference type="Pfam" id="PF26341">
    <property type="entry name" value="AAA_SelU"/>
    <property type="match status" value="1"/>
</dbReference>
<keyword evidence="4" id="KW-1185">Reference proteome</keyword>